<evidence type="ECO:0008006" key="4">
    <source>
        <dbReference type="Google" id="ProtNLM"/>
    </source>
</evidence>
<evidence type="ECO:0000313" key="2">
    <source>
        <dbReference type="EMBL" id="MBL4917573.1"/>
    </source>
</evidence>
<feature type="compositionally biased region" description="Basic and acidic residues" evidence="1">
    <location>
        <begin position="231"/>
        <end position="241"/>
    </location>
</feature>
<reference evidence="2" key="1">
    <citation type="submission" date="2021-01" db="EMBL/GenBank/DDBJ databases">
        <title>Tabrizicola alba sp. nov. a motile alkaliphilic bacterium isolated from a soda lake.</title>
        <authorList>
            <person name="Szuroczki S."/>
            <person name="Abbaszade G."/>
            <person name="Schumann P."/>
            <person name="Toth E."/>
        </authorList>
    </citation>
    <scope>NUCLEOTIDE SEQUENCE</scope>
    <source>
        <strain evidence="2">DMG-N-6</strain>
    </source>
</reference>
<keyword evidence="3" id="KW-1185">Reference proteome</keyword>
<name>A0A8K0V912_9RHOB</name>
<dbReference type="RefSeq" id="WP_202688476.1">
    <property type="nucleotide sequence ID" value="NZ_JAESVN010000003.1"/>
</dbReference>
<dbReference type="EMBL" id="JAESVN010000003">
    <property type="protein sequence ID" value="MBL4917573.1"/>
    <property type="molecule type" value="Genomic_DNA"/>
</dbReference>
<accession>A0A8K0V912</accession>
<organism evidence="2 3">
    <name type="scientific">Szabonella alba</name>
    <dbReference type="NCBI Taxonomy" id="2804194"/>
    <lineage>
        <taxon>Bacteria</taxon>
        <taxon>Pseudomonadati</taxon>
        <taxon>Pseudomonadota</taxon>
        <taxon>Alphaproteobacteria</taxon>
        <taxon>Rhodobacterales</taxon>
        <taxon>Paracoccaceae</taxon>
        <taxon>Szabonella</taxon>
    </lineage>
</organism>
<proteinExistence type="predicted"/>
<dbReference type="AlphaFoldDB" id="A0A8K0V912"/>
<evidence type="ECO:0000256" key="1">
    <source>
        <dbReference type="SAM" id="MobiDB-lite"/>
    </source>
</evidence>
<sequence length="339" mass="35397">MSEPMSSGEIEDVLSSIRRLVSEDLRPAEPRMGAAAGTEGADAARAAMALAEDDKLILTPALRIVEDAEPARPPEEAARPFEAAPPAAPGPAQPASNEGRAPDAAAADEGPVLSFTSVRASPLTLDASQRSDVTEGSPGPRPADPASAPITAGVTQPPVAGLGAVLSSIGSAVDQNREEWESETGDSGFGSFAWKRPEWGSDIASPMPDAPLVEADNGLSPTEAEAAEAAARAEIEAAERAESEDETRQQQAGTARAERDRGAEHRAWFGGSEDDDGPDGADDAIGAAGPHYDEALLRDLVRDIIREELSGTLGERITRNVRKLVRAEIARALTSRDFN</sequence>
<comment type="caution">
    <text evidence="2">The sequence shown here is derived from an EMBL/GenBank/DDBJ whole genome shotgun (WGS) entry which is preliminary data.</text>
</comment>
<gene>
    <name evidence="2" type="ORF">JL811_10095</name>
</gene>
<protein>
    <recommendedName>
        <fullName evidence="4">DUF2497 domain-containing protein</fullName>
    </recommendedName>
</protein>
<feature type="region of interest" description="Disordered" evidence="1">
    <location>
        <begin position="171"/>
        <end position="288"/>
    </location>
</feature>
<evidence type="ECO:0000313" key="3">
    <source>
        <dbReference type="Proteomes" id="UP000648908"/>
    </source>
</evidence>
<dbReference type="Proteomes" id="UP000648908">
    <property type="component" value="Unassembled WGS sequence"/>
</dbReference>
<feature type="compositionally biased region" description="Acidic residues" evidence="1">
    <location>
        <begin position="272"/>
        <end position="282"/>
    </location>
</feature>
<feature type="compositionally biased region" description="Basic and acidic residues" evidence="1">
    <location>
        <begin position="67"/>
        <end position="79"/>
    </location>
</feature>
<feature type="region of interest" description="Disordered" evidence="1">
    <location>
        <begin position="67"/>
        <end position="158"/>
    </location>
</feature>
<feature type="compositionally biased region" description="Basic and acidic residues" evidence="1">
    <location>
        <begin position="256"/>
        <end position="267"/>
    </location>
</feature>